<evidence type="ECO:0000256" key="3">
    <source>
        <dbReference type="ARBA" id="ARBA00022840"/>
    </source>
</evidence>
<dbReference type="Gene3D" id="3.30.1490.20">
    <property type="entry name" value="ATP-grasp fold, A domain"/>
    <property type="match status" value="1"/>
</dbReference>
<dbReference type="InterPro" id="IPR013815">
    <property type="entry name" value="ATP_grasp_subdomain_1"/>
</dbReference>
<dbReference type="AlphaFoldDB" id="A0A1U7PPV7"/>
<organism evidence="6 7">
    <name type="scientific">Edaphobacillus lindanitolerans</name>
    <dbReference type="NCBI Taxonomy" id="550447"/>
    <lineage>
        <taxon>Bacteria</taxon>
        <taxon>Bacillati</taxon>
        <taxon>Bacillota</taxon>
        <taxon>Bacilli</taxon>
        <taxon>Bacillales</taxon>
        <taxon>Bacillaceae</taxon>
        <taxon>Edaphobacillus</taxon>
    </lineage>
</organism>
<dbReference type="GO" id="GO:0018169">
    <property type="term" value="F:ribosomal S6-glutamic acid ligase activity"/>
    <property type="evidence" value="ECO:0007669"/>
    <property type="project" value="TreeGrafter"/>
</dbReference>
<reference evidence="7" key="1">
    <citation type="submission" date="2017-01" db="EMBL/GenBank/DDBJ databases">
        <authorList>
            <person name="Varghese N."/>
            <person name="Submissions S."/>
        </authorList>
    </citation>
    <scope>NUCLEOTIDE SEQUENCE [LARGE SCALE GENOMIC DNA]</scope>
    <source>
        <strain evidence="7">MNA4</strain>
    </source>
</reference>
<evidence type="ECO:0000256" key="1">
    <source>
        <dbReference type="ARBA" id="ARBA00022723"/>
    </source>
</evidence>
<evidence type="ECO:0000313" key="7">
    <source>
        <dbReference type="Proteomes" id="UP000187550"/>
    </source>
</evidence>
<dbReference type="GO" id="GO:0005524">
    <property type="term" value="F:ATP binding"/>
    <property type="evidence" value="ECO:0007669"/>
    <property type="project" value="UniProtKB-UniRule"/>
</dbReference>
<keyword evidence="2 4" id="KW-0547">Nucleotide-binding</keyword>
<dbReference type="EMBL" id="FTPL01000002">
    <property type="protein sequence ID" value="SIT83327.1"/>
    <property type="molecule type" value="Genomic_DNA"/>
</dbReference>
<feature type="domain" description="ATP-grasp" evidence="5">
    <location>
        <begin position="97"/>
        <end position="286"/>
    </location>
</feature>
<dbReference type="InterPro" id="IPR013651">
    <property type="entry name" value="ATP-grasp_RimK-type"/>
</dbReference>
<dbReference type="RefSeq" id="WP_076757884.1">
    <property type="nucleotide sequence ID" value="NZ_FTPL01000002.1"/>
</dbReference>
<dbReference type="Gene3D" id="3.40.50.20">
    <property type="match status" value="1"/>
</dbReference>
<name>A0A1U7PPV7_9BACI</name>
<dbReference type="PROSITE" id="PS50975">
    <property type="entry name" value="ATP_GRASP"/>
    <property type="match status" value="1"/>
</dbReference>
<sequence>MNSCWIIYNGSLVSDKFADQARLFAEAARRAGIRAAVRKNYEVMVDLQAGLPAGERPDFVMFLDKDILLASWLKACGVPVFNDPDVIETCDNKAKQYIRLAAAGLPMPRTVVAPKVYPAFTIAGTGYFERVLEEFGLPLIIKEGHGSFGAKVYLIETEEAFHEKVESLRGVDFVFQEFIASSRGRDIRVNVVGREIVAAMYRHSEIDFRANITNGGVAEPVGLTEDQRTVALAAAEAVGAEFAGVDLLFGPTGEPIVCEVNAAAHIRNILTVTGVNVADRMIAYILEKLS</sequence>
<dbReference type="Proteomes" id="UP000187550">
    <property type="component" value="Unassembled WGS sequence"/>
</dbReference>
<accession>A0A1U7PPV7</accession>
<evidence type="ECO:0000313" key="6">
    <source>
        <dbReference type="EMBL" id="SIT83327.1"/>
    </source>
</evidence>
<dbReference type="SUPFAM" id="SSF56059">
    <property type="entry name" value="Glutathione synthetase ATP-binding domain-like"/>
    <property type="match status" value="1"/>
</dbReference>
<proteinExistence type="predicted"/>
<dbReference type="GO" id="GO:0005737">
    <property type="term" value="C:cytoplasm"/>
    <property type="evidence" value="ECO:0007669"/>
    <property type="project" value="TreeGrafter"/>
</dbReference>
<gene>
    <name evidence="6" type="ORF">SAMN05428946_1604</name>
</gene>
<evidence type="ECO:0000256" key="2">
    <source>
        <dbReference type="ARBA" id="ARBA00022741"/>
    </source>
</evidence>
<dbReference type="InterPro" id="IPR004666">
    <property type="entry name" value="Rp_bS6_RimK/Lys_biosynth_LsyX"/>
</dbReference>
<dbReference type="Pfam" id="PF08443">
    <property type="entry name" value="RimK"/>
    <property type="match status" value="1"/>
</dbReference>
<dbReference type="PANTHER" id="PTHR21621:SF0">
    <property type="entry name" value="BETA-CITRYLGLUTAMATE SYNTHASE B-RELATED"/>
    <property type="match status" value="1"/>
</dbReference>
<evidence type="ECO:0000259" key="5">
    <source>
        <dbReference type="PROSITE" id="PS50975"/>
    </source>
</evidence>
<dbReference type="STRING" id="550447.SAMN05428946_1604"/>
<evidence type="ECO:0000256" key="4">
    <source>
        <dbReference type="PROSITE-ProRule" id="PRU00409"/>
    </source>
</evidence>
<protein>
    <submittedName>
        <fullName evidence="6">SSU ribosomal protein S6P modification protein</fullName>
    </submittedName>
</protein>
<keyword evidence="7" id="KW-1185">Reference proteome</keyword>
<dbReference type="GO" id="GO:0046872">
    <property type="term" value="F:metal ion binding"/>
    <property type="evidence" value="ECO:0007669"/>
    <property type="project" value="UniProtKB-KW"/>
</dbReference>
<keyword evidence="1" id="KW-0479">Metal-binding</keyword>
<dbReference type="NCBIfam" id="TIGR00768">
    <property type="entry name" value="rimK_fam"/>
    <property type="match status" value="1"/>
</dbReference>
<dbReference type="Gene3D" id="3.30.470.20">
    <property type="entry name" value="ATP-grasp fold, B domain"/>
    <property type="match status" value="1"/>
</dbReference>
<dbReference type="OrthoDB" id="9786585at2"/>
<dbReference type="InterPro" id="IPR011761">
    <property type="entry name" value="ATP-grasp"/>
</dbReference>
<dbReference type="GO" id="GO:0009432">
    <property type="term" value="P:SOS response"/>
    <property type="evidence" value="ECO:0007669"/>
    <property type="project" value="TreeGrafter"/>
</dbReference>
<dbReference type="PANTHER" id="PTHR21621">
    <property type="entry name" value="RIBOSOMAL PROTEIN S6 MODIFICATION PROTEIN"/>
    <property type="match status" value="1"/>
</dbReference>
<keyword evidence="3 4" id="KW-0067">ATP-binding</keyword>